<dbReference type="PROSITE" id="PS50110">
    <property type="entry name" value="RESPONSE_REGULATORY"/>
    <property type="match status" value="1"/>
</dbReference>
<dbReference type="RefSeq" id="WP_205007716.1">
    <property type="nucleotide sequence ID" value="NZ_CBCRXA010000041.1"/>
</dbReference>
<dbReference type="SUPFAM" id="SSF52172">
    <property type="entry name" value="CheY-like"/>
    <property type="match status" value="1"/>
</dbReference>
<dbReference type="InterPro" id="IPR007492">
    <property type="entry name" value="LytTR_DNA-bd_dom"/>
</dbReference>
<proteinExistence type="predicted"/>
<dbReference type="PROSITE" id="PS50930">
    <property type="entry name" value="HTH_LYTTR"/>
    <property type="match status" value="1"/>
</dbReference>
<accession>A0ABS2QBI2</accession>
<dbReference type="Gene3D" id="2.40.50.40">
    <property type="match status" value="1"/>
</dbReference>
<dbReference type="CDD" id="cd17532">
    <property type="entry name" value="REC_LytTR_AlgR-like"/>
    <property type="match status" value="1"/>
</dbReference>
<evidence type="ECO:0000256" key="1">
    <source>
        <dbReference type="PROSITE-ProRule" id="PRU00169"/>
    </source>
</evidence>
<comment type="caution">
    <text evidence="4">The sequence shown here is derived from an EMBL/GenBank/DDBJ whole genome shotgun (WGS) entry which is preliminary data.</text>
</comment>
<evidence type="ECO:0000313" key="5">
    <source>
        <dbReference type="Proteomes" id="UP000823201"/>
    </source>
</evidence>
<reference evidence="4 5" key="1">
    <citation type="submission" date="2021-01" db="EMBL/GenBank/DDBJ databases">
        <title>Genomic Encyclopedia of Type Strains, Phase IV (KMG-IV): sequencing the most valuable type-strain genomes for metagenomic binning, comparative biology and taxonomic classification.</title>
        <authorList>
            <person name="Goeker M."/>
        </authorList>
    </citation>
    <scope>NUCLEOTIDE SEQUENCE [LARGE SCALE GENOMIC DNA]</scope>
    <source>
        <strain evidence="4 5">DSM 100968</strain>
    </source>
</reference>
<evidence type="ECO:0000313" key="4">
    <source>
        <dbReference type="EMBL" id="MBM7659178.1"/>
    </source>
</evidence>
<organism evidence="4 5">
    <name type="scientific">Sporolactobacillus spathodeae</name>
    <dbReference type="NCBI Taxonomy" id="1465502"/>
    <lineage>
        <taxon>Bacteria</taxon>
        <taxon>Bacillati</taxon>
        <taxon>Bacillota</taxon>
        <taxon>Bacilli</taxon>
        <taxon>Bacillales</taxon>
        <taxon>Sporolactobacillaceae</taxon>
        <taxon>Sporolactobacillus</taxon>
    </lineage>
</organism>
<dbReference type="Gene3D" id="2.20.25.10">
    <property type="match status" value="1"/>
</dbReference>
<dbReference type="SMART" id="SM00448">
    <property type="entry name" value="REC"/>
    <property type="match status" value="1"/>
</dbReference>
<dbReference type="PANTHER" id="PTHR37299">
    <property type="entry name" value="TRANSCRIPTIONAL REGULATOR-RELATED"/>
    <property type="match status" value="1"/>
</dbReference>
<evidence type="ECO:0000259" key="3">
    <source>
        <dbReference type="PROSITE" id="PS50930"/>
    </source>
</evidence>
<dbReference type="PANTHER" id="PTHR37299:SF1">
    <property type="entry name" value="STAGE 0 SPORULATION PROTEIN A HOMOLOG"/>
    <property type="match status" value="1"/>
</dbReference>
<dbReference type="Gene3D" id="3.40.50.2300">
    <property type="match status" value="1"/>
</dbReference>
<dbReference type="SMART" id="SM00850">
    <property type="entry name" value="LytTR"/>
    <property type="match status" value="1"/>
</dbReference>
<evidence type="ECO:0000259" key="2">
    <source>
        <dbReference type="PROSITE" id="PS50110"/>
    </source>
</evidence>
<keyword evidence="1" id="KW-0597">Phosphoprotein</keyword>
<protein>
    <submittedName>
        <fullName evidence="4">Two-component system LytT family response regulator</fullName>
    </submittedName>
</protein>
<keyword evidence="5" id="KW-1185">Reference proteome</keyword>
<feature type="modified residue" description="4-aspartylphosphate" evidence="1">
    <location>
        <position position="53"/>
    </location>
</feature>
<feature type="domain" description="HTH LytTR-type" evidence="3">
    <location>
        <begin position="146"/>
        <end position="251"/>
    </location>
</feature>
<name>A0ABS2QBI2_9BACL</name>
<dbReference type="InterPro" id="IPR011006">
    <property type="entry name" value="CheY-like_superfamily"/>
</dbReference>
<sequence>MNAIIVEDERPAREELEFLINEHSSIRITHCFEDGLDVLKFLHENETDAVFLDINIPSLDGMLLAGSISKFKHRPYIIFTTAYKEHAAKAFELEAFDYLLKPYDEQRIATVLAKLEKAFESKGTQQKTTIVQHQTQQMSDPRLAHINLRKNEKIIVKELVNIYYAEAREKLTLVQADDGLYTMPMNLSEFQALLPNDLFFRCHRSYTVNLEKIREIAPWFNQTYLLHLKDVAVEIPVSRSHVKDFRKRMHLE</sequence>
<dbReference type="Pfam" id="PF04397">
    <property type="entry name" value="LytTR"/>
    <property type="match status" value="1"/>
</dbReference>
<dbReference type="Pfam" id="PF00072">
    <property type="entry name" value="Response_reg"/>
    <property type="match status" value="1"/>
</dbReference>
<dbReference type="InterPro" id="IPR046947">
    <property type="entry name" value="LytR-like"/>
</dbReference>
<dbReference type="Proteomes" id="UP000823201">
    <property type="component" value="Unassembled WGS sequence"/>
</dbReference>
<feature type="domain" description="Response regulatory" evidence="2">
    <location>
        <begin position="2"/>
        <end position="116"/>
    </location>
</feature>
<gene>
    <name evidence="4" type="ORF">JOC27_002683</name>
</gene>
<dbReference type="InterPro" id="IPR001789">
    <property type="entry name" value="Sig_transdc_resp-reg_receiver"/>
</dbReference>
<dbReference type="EMBL" id="JAFBEV010000040">
    <property type="protein sequence ID" value="MBM7659178.1"/>
    <property type="molecule type" value="Genomic_DNA"/>
</dbReference>